<dbReference type="KEGG" id="glz:GLAREA_06477"/>
<sequence>MANAENSNSERDLRRLTKRFGITIQSASNTHHWPAAHQQTFQSILKIGDEKFDSFSASIDIRSTEEPWREATKSRAEYLAKRASELFNQERNESGWRLALESLIFYRFSVEVACPKCRARLWRSENEARVKEGNNFAANLKDRRENRMHCICPPSERPRDYHEAGTNLLFEDRTQELIIHDPLLRSQLPKQEPDRVFGLRETTNFERLLSTSVPDTTESDSNGTLRELVRSCPFKSGAEPLLFPFMALEAKSGKSPSGFYEIQMQTAFPIFALLKLQEDLAAQVSDSSATEQPLVWFFANRGDAWRVYGCCISDSQPTRYDIFQLWDGSIVSKDSSLQLLHIVDYIFDWARDIYRPSILSQLKSTVTGSAFDQVTLSNDSDIFSMRRNISNWVLAAPSTINELDLEQEQLEFNDGPTLNHQDLLSIPIPNSQLGTVRSAALIESRIEGLYVTEQNVVRLLELGGGEEAARQFTNFLVKWNELLVLTEDDIDDLEGRWKGHSSITTEDTIPSDSPEFYVLTETKIYMNTSWTVVRELTYVAVSKAAFEIIFNYANFKNRNTFKQQVANVARSCSKKILNETFRCLSGSPSQYFQAATTCVCVSWYALPERKRSDHAPPIEALAFGRLSRPRLPEFIQKFHKIARRRGTPKFRIPPRQLYQIPPDQRNDWIDKFRAQRTPKSTDLSFIRNSEAVTLIHEKDYHEATHCGRCVLAGAYEQDPHHFAESTPDIFSAYGFDLAICLNTMGVDSDKHDICLFGHTGVLEVAGKEALTVMLEDLLRSGYGHHTIRHPFTPQIEGKLVYKHDTLWNLPLSYRRLTPKEKIDIGDWIHELKNEPLSQPTRYRNIQFRWDGLQMLLHYLKKGDSWAKAVTEIQSKDRSKGYAIRDYELYKHIDKRNDPILKVAGEIVNLRPLRPLGPFPEYTRGDVYST</sequence>
<proteinExistence type="predicted"/>
<dbReference type="EMBL" id="KE145358">
    <property type="protein sequence ID" value="EPE33464.1"/>
    <property type="molecule type" value="Genomic_DNA"/>
</dbReference>
<dbReference type="OMA" id="WRFGLEN"/>
<accession>S3D8I1</accession>
<name>S3D8I1_GLAL2</name>
<dbReference type="Proteomes" id="UP000016922">
    <property type="component" value="Unassembled WGS sequence"/>
</dbReference>
<gene>
    <name evidence="1" type="ORF">GLAREA_06477</name>
</gene>
<dbReference type="HOGENOM" id="CLU_005168_0_0_1"/>
<evidence type="ECO:0000313" key="2">
    <source>
        <dbReference type="Proteomes" id="UP000016922"/>
    </source>
</evidence>
<dbReference type="STRING" id="1116229.S3D8I1"/>
<dbReference type="eggNOG" id="ENOG502S31X">
    <property type="taxonomic scope" value="Eukaryota"/>
</dbReference>
<dbReference type="RefSeq" id="XP_008080081.1">
    <property type="nucleotide sequence ID" value="XM_008081890.1"/>
</dbReference>
<organism evidence="1 2">
    <name type="scientific">Glarea lozoyensis (strain ATCC 20868 / MF5171)</name>
    <dbReference type="NCBI Taxonomy" id="1116229"/>
    <lineage>
        <taxon>Eukaryota</taxon>
        <taxon>Fungi</taxon>
        <taxon>Dikarya</taxon>
        <taxon>Ascomycota</taxon>
        <taxon>Pezizomycotina</taxon>
        <taxon>Leotiomycetes</taxon>
        <taxon>Helotiales</taxon>
        <taxon>Helotiaceae</taxon>
        <taxon>Glarea</taxon>
    </lineage>
</organism>
<evidence type="ECO:0000313" key="1">
    <source>
        <dbReference type="EMBL" id="EPE33464.1"/>
    </source>
</evidence>
<dbReference type="OrthoDB" id="3538597at2759"/>
<dbReference type="AlphaFoldDB" id="S3D8I1"/>
<dbReference type="GeneID" id="19465530"/>
<reference evidence="1 2" key="1">
    <citation type="journal article" date="2013" name="BMC Genomics">
        <title>Genomics-driven discovery of the pneumocandin biosynthetic gene cluster in the fungus Glarea lozoyensis.</title>
        <authorList>
            <person name="Chen L."/>
            <person name="Yue Q."/>
            <person name="Zhang X."/>
            <person name="Xiang M."/>
            <person name="Wang C."/>
            <person name="Li S."/>
            <person name="Che Y."/>
            <person name="Ortiz-Lopez F.J."/>
            <person name="Bills G.F."/>
            <person name="Liu X."/>
            <person name="An Z."/>
        </authorList>
    </citation>
    <scope>NUCLEOTIDE SEQUENCE [LARGE SCALE GENOMIC DNA]</scope>
    <source>
        <strain evidence="2">ATCC 20868 / MF5171</strain>
    </source>
</reference>
<keyword evidence="2" id="KW-1185">Reference proteome</keyword>
<protein>
    <submittedName>
        <fullName evidence="1">Uncharacterized protein</fullName>
    </submittedName>
</protein>